<dbReference type="AlphaFoldDB" id="A0A0E9XQP2"/>
<name>A0A0E9XQP2_ANGAN</name>
<reference evidence="1" key="2">
    <citation type="journal article" date="2015" name="Fish Shellfish Immunol.">
        <title>Early steps in the European eel (Anguilla anguilla)-Vibrio vulnificus interaction in the gills: Role of the RtxA13 toxin.</title>
        <authorList>
            <person name="Callol A."/>
            <person name="Pajuelo D."/>
            <person name="Ebbesson L."/>
            <person name="Teles M."/>
            <person name="MacKenzie S."/>
            <person name="Amaro C."/>
        </authorList>
    </citation>
    <scope>NUCLEOTIDE SEQUENCE</scope>
</reference>
<proteinExistence type="predicted"/>
<reference evidence="1" key="1">
    <citation type="submission" date="2014-11" db="EMBL/GenBank/DDBJ databases">
        <authorList>
            <person name="Amaro Gonzalez C."/>
        </authorList>
    </citation>
    <scope>NUCLEOTIDE SEQUENCE</scope>
</reference>
<sequence length="52" mass="6066">MKNNLFSTSGESSTEPFVRTHWNQNEEFSTFGPTAQMKLEHKIRMKLPHMAL</sequence>
<organism evidence="1">
    <name type="scientific">Anguilla anguilla</name>
    <name type="common">European freshwater eel</name>
    <name type="synonym">Muraena anguilla</name>
    <dbReference type="NCBI Taxonomy" id="7936"/>
    <lineage>
        <taxon>Eukaryota</taxon>
        <taxon>Metazoa</taxon>
        <taxon>Chordata</taxon>
        <taxon>Craniata</taxon>
        <taxon>Vertebrata</taxon>
        <taxon>Euteleostomi</taxon>
        <taxon>Actinopterygii</taxon>
        <taxon>Neopterygii</taxon>
        <taxon>Teleostei</taxon>
        <taxon>Anguilliformes</taxon>
        <taxon>Anguillidae</taxon>
        <taxon>Anguilla</taxon>
    </lineage>
</organism>
<protein>
    <submittedName>
        <fullName evidence="1">Uncharacterized protein</fullName>
    </submittedName>
</protein>
<accession>A0A0E9XQP2</accession>
<evidence type="ECO:0000313" key="1">
    <source>
        <dbReference type="EMBL" id="JAI05068.1"/>
    </source>
</evidence>
<dbReference type="EMBL" id="GBXM01003510">
    <property type="protein sequence ID" value="JAI05068.1"/>
    <property type="molecule type" value="Transcribed_RNA"/>
</dbReference>